<dbReference type="PRINTS" id="PR00455">
    <property type="entry name" value="HTHTETR"/>
</dbReference>
<dbReference type="Gene3D" id="1.10.357.10">
    <property type="entry name" value="Tetracycline Repressor, domain 2"/>
    <property type="match status" value="1"/>
</dbReference>
<evidence type="ECO:0000256" key="3">
    <source>
        <dbReference type="ARBA" id="ARBA00023163"/>
    </source>
</evidence>
<evidence type="ECO:0000313" key="6">
    <source>
        <dbReference type="EMBL" id="PXY29534.1"/>
    </source>
</evidence>
<reference evidence="6 7" key="1">
    <citation type="submission" date="2016-07" db="EMBL/GenBank/DDBJ databases">
        <title>Draft genome sequence of Prauserella sp. YIM 121212, isolated from alkaline soil.</title>
        <authorList>
            <person name="Ruckert C."/>
            <person name="Albersmeier A."/>
            <person name="Jiang C.-L."/>
            <person name="Jiang Y."/>
            <person name="Kalinowski J."/>
            <person name="Schneider O."/>
            <person name="Winkler A."/>
            <person name="Zotchev S.B."/>
        </authorList>
    </citation>
    <scope>NUCLEOTIDE SEQUENCE [LARGE SCALE GENOMIC DNA]</scope>
    <source>
        <strain evidence="6 7">YIM 121212</strain>
    </source>
</reference>
<dbReference type="InterPro" id="IPR036271">
    <property type="entry name" value="Tet_transcr_reg_TetR-rel_C_sf"/>
</dbReference>
<sequence>MQSPREPARAGRPRNTQIDAAVLDATLAVLDASGYTRFTLEEVARRAGTTKPAIYRRWPTRQHLVLAALARRLGEVAVPDSDCTLCDLAECISVFVAAFDRMPPGVLGPLLADCTAEPGLRGDFMTMLFAPPRAAVERTLTRAIARGDLRADLDLGLTLDLLGSLVHYRALFGHAATSNAEIERAVETLLQGIATDYPRLVEHSRQLQGEPDLHQLHP</sequence>
<dbReference type="GO" id="GO:0000976">
    <property type="term" value="F:transcription cis-regulatory region binding"/>
    <property type="evidence" value="ECO:0007669"/>
    <property type="project" value="TreeGrafter"/>
</dbReference>
<comment type="caution">
    <text evidence="6">The sequence shown here is derived from an EMBL/GenBank/DDBJ whole genome shotgun (WGS) entry which is preliminary data.</text>
</comment>
<dbReference type="InterPro" id="IPR009057">
    <property type="entry name" value="Homeodomain-like_sf"/>
</dbReference>
<dbReference type="Pfam" id="PF16859">
    <property type="entry name" value="TetR_C_11"/>
    <property type="match status" value="1"/>
</dbReference>
<dbReference type="InterPro" id="IPR050109">
    <property type="entry name" value="HTH-type_TetR-like_transc_reg"/>
</dbReference>
<proteinExistence type="predicted"/>
<dbReference type="PANTHER" id="PTHR30055:SF148">
    <property type="entry name" value="TETR-FAMILY TRANSCRIPTIONAL REGULATOR"/>
    <property type="match status" value="1"/>
</dbReference>
<dbReference type="AlphaFoldDB" id="A0A318LP95"/>
<protein>
    <submittedName>
        <fullName evidence="6">Transcriptional regulator</fullName>
    </submittedName>
</protein>
<dbReference type="SUPFAM" id="SSF46689">
    <property type="entry name" value="Homeodomain-like"/>
    <property type="match status" value="1"/>
</dbReference>
<name>A0A318LP95_9PSEU</name>
<accession>A0A318LP95</accession>
<dbReference type="InterPro" id="IPR011075">
    <property type="entry name" value="TetR_C"/>
</dbReference>
<dbReference type="PROSITE" id="PS50977">
    <property type="entry name" value="HTH_TETR_2"/>
    <property type="match status" value="1"/>
</dbReference>
<keyword evidence="2 4" id="KW-0238">DNA-binding</keyword>
<dbReference type="OrthoDB" id="9796019at2"/>
<feature type="DNA-binding region" description="H-T-H motif" evidence="4">
    <location>
        <begin position="39"/>
        <end position="58"/>
    </location>
</feature>
<evidence type="ECO:0000256" key="1">
    <source>
        <dbReference type="ARBA" id="ARBA00023015"/>
    </source>
</evidence>
<dbReference type="InterPro" id="IPR001647">
    <property type="entry name" value="HTH_TetR"/>
</dbReference>
<dbReference type="SUPFAM" id="SSF48498">
    <property type="entry name" value="Tetracyclin repressor-like, C-terminal domain"/>
    <property type="match status" value="1"/>
</dbReference>
<dbReference type="Proteomes" id="UP000247892">
    <property type="component" value="Unassembled WGS sequence"/>
</dbReference>
<keyword evidence="1" id="KW-0805">Transcription regulation</keyword>
<dbReference type="PANTHER" id="PTHR30055">
    <property type="entry name" value="HTH-TYPE TRANSCRIPTIONAL REGULATOR RUTR"/>
    <property type="match status" value="1"/>
</dbReference>
<dbReference type="RefSeq" id="WP_110339173.1">
    <property type="nucleotide sequence ID" value="NZ_MASU01000008.1"/>
</dbReference>
<organism evidence="6 7">
    <name type="scientific">Prauserella flavalba</name>
    <dbReference type="NCBI Taxonomy" id="1477506"/>
    <lineage>
        <taxon>Bacteria</taxon>
        <taxon>Bacillati</taxon>
        <taxon>Actinomycetota</taxon>
        <taxon>Actinomycetes</taxon>
        <taxon>Pseudonocardiales</taxon>
        <taxon>Pseudonocardiaceae</taxon>
        <taxon>Prauserella</taxon>
    </lineage>
</organism>
<keyword evidence="7" id="KW-1185">Reference proteome</keyword>
<evidence type="ECO:0000259" key="5">
    <source>
        <dbReference type="PROSITE" id="PS50977"/>
    </source>
</evidence>
<evidence type="ECO:0000256" key="2">
    <source>
        <dbReference type="ARBA" id="ARBA00023125"/>
    </source>
</evidence>
<dbReference type="Gene3D" id="1.10.10.60">
    <property type="entry name" value="Homeodomain-like"/>
    <property type="match status" value="1"/>
</dbReference>
<dbReference type="GO" id="GO:0003700">
    <property type="term" value="F:DNA-binding transcription factor activity"/>
    <property type="evidence" value="ECO:0007669"/>
    <property type="project" value="TreeGrafter"/>
</dbReference>
<feature type="domain" description="HTH tetR-type" evidence="5">
    <location>
        <begin position="16"/>
        <end position="76"/>
    </location>
</feature>
<dbReference type="EMBL" id="MASU01000008">
    <property type="protein sequence ID" value="PXY29534.1"/>
    <property type="molecule type" value="Genomic_DNA"/>
</dbReference>
<evidence type="ECO:0000313" key="7">
    <source>
        <dbReference type="Proteomes" id="UP000247892"/>
    </source>
</evidence>
<keyword evidence="3" id="KW-0804">Transcription</keyword>
<gene>
    <name evidence="6" type="ORF">BA062_20275</name>
</gene>
<dbReference type="Pfam" id="PF00440">
    <property type="entry name" value="TetR_N"/>
    <property type="match status" value="1"/>
</dbReference>
<evidence type="ECO:0000256" key="4">
    <source>
        <dbReference type="PROSITE-ProRule" id="PRU00335"/>
    </source>
</evidence>